<name>A0A090S728_9VIBR</name>
<dbReference type="EMBL" id="BBMR01000023">
    <property type="protein sequence ID" value="GAL23480.1"/>
    <property type="molecule type" value="Genomic_DNA"/>
</dbReference>
<comment type="caution">
    <text evidence="2">The sequence shown here is derived from an EMBL/GenBank/DDBJ whole genome shotgun (WGS) entry which is preliminary data.</text>
</comment>
<keyword evidence="3" id="KW-1185">Reference proteome</keyword>
<accession>A0A090S728</accession>
<dbReference type="STRING" id="990268.JCM19235_4596"/>
<protein>
    <submittedName>
        <fullName evidence="2">Putative preQ0 transporter</fullName>
    </submittedName>
</protein>
<reference evidence="2 3" key="2">
    <citation type="submission" date="2014-09" db="EMBL/GenBank/DDBJ databases">
        <authorList>
            <consortium name="NBRP consortium"/>
            <person name="Sawabe T."/>
            <person name="Meirelles P."/>
            <person name="Nakanishi M."/>
            <person name="Sayaka M."/>
            <person name="Hattori M."/>
            <person name="Ohkuma M."/>
        </authorList>
    </citation>
    <scope>NUCLEOTIDE SEQUENCE [LARGE SCALE GENOMIC DNA]</scope>
    <source>
        <strain evidence="3">JCM19235</strain>
    </source>
</reference>
<evidence type="ECO:0000313" key="3">
    <source>
        <dbReference type="Proteomes" id="UP000029228"/>
    </source>
</evidence>
<organism evidence="2 3">
    <name type="scientific">Vibrio maritimus</name>
    <dbReference type="NCBI Taxonomy" id="990268"/>
    <lineage>
        <taxon>Bacteria</taxon>
        <taxon>Pseudomonadati</taxon>
        <taxon>Pseudomonadota</taxon>
        <taxon>Gammaproteobacteria</taxon>
        <taxon>Vibrionales</taxon>
        <taxon>Vibrionaceae</taxon>
        <taxon>Vibrio</taxon>
    </lineage>
</organism>
<evidence type="ECO:0000313" key="2">
    <source>
        <dbReference type="EMBL" id="GAL23480.1"/>
    </source>
</evidence>
<dbReference type="AlphaFoldDB" id="A0A090S728"/>
<keyword evidence="1" id="KW-0812">Transmembrane</keyword>
<gene>
    <name evidence="2" type="ORF">JCM19235_4596</name>
</gene>
<evidence type="ECO:0000256" key="1">
    <source>
        <dbReference type="SAM" id="Phobius"/>
    </source>
</evidence>
<reference evidence="2 3" key="1">
    <citation type="submission" date="2014-09" db="EMBL/GenBank/DDBJ databases">
        <title>Vibrio maritimus JCM 19235. (C45) whole genome shotgun sequence.</title>
        <authorList>
            <person name="Sawabe T."/>
            <person name="Meirelles P."/>
            <person name="Nakanishi M."/>
            <person name="Sayaka M."/>
            <person name="Hattori M."/>
            <person name="Ohkuma M."/>
        </authorList>
    </citation>
    <scope>NUCLEOTIDE SEQUENCE [LARGE SCALE GENOMIC DNA]</scope>
    <source>
        <strain evidence="3">JCM19235</strain>
    </source>
</reference>
<sequence length="44" mass="4827">MVDYGFKLVISLGLFVPMYGVLLNFLVKKLTAVNPELKVTGVKA</sequence>
<keyword evidence="1" id="KW-1133">Transmembrane helix</keyword>
<keyword evidence="1" id="KW-0472">Membrane</keyword>
<feature type="transmembrane region" description="Helical" evidence="1">
    <location>
        <begin position="6"/>
        <end position="27"/>
    </location>
</feature>
<dbReference type="Proteomes" id="UP000029228">
    <property type="component" value="Unassembled WGS sequence"/>
</dbReference>
<proteinExistence type="predicted"/>